<gene>
    <name evidence="2" type="ORF">HMP0721_2222</name>
</gene>
<dbReference type="HOGENOM" id="CLU_3121611_0_0_9"/>
<dbReference type="Proteomes" id="UP000004754">
    <property type="component" value="Unassembled WGS sequence"/>
</dbReference>
<keyword evidence="1" id="KW-0472">Membrane</keyword>
<reference evidence="2 3" key="1">
    <citation type="submission" date="2010-12" db="EMBL/GenBank/DDBJ databases">
        <authorList>
            <person name="Muzny D."/>
            <person name="Qin X."/>
            <person name="Deng J."/>
            <person name="Jiang H."/>
            <person name="Liu Y."/>
            <person name="Qu J."/>
            <person name="Song X.-Z."/>
            <person name="Zhang L."/>
            <person name="Thornton R."/>
            <person name="Coyle M."/>
            <person name="Francisco L."/>
            <person name="Jackson L."/>
            <person name="Javaid M."/>
            <person name="Korchina V."/>
            <person name="Kovar C."/>
            <person name="Mata R."/>
            <person name="Mathew T."/>
            <person name="Ngo R."/>
            <person name="Nguyen L."/>
            <person name="Nguyen N."/>
            <person name="Okwuonu G."/>
            <person name="Ongeri F."/>
            <person name="Pham C."/>
            <person name="Simmons D."/>
            <person name="Wilczek-Boney K."/>
            <person name="Hale W."/>
            <person name="Jakkamsetti A."/>
            <person name="Pham P."/>
            <person name="Ruth R."/>
            <person name="San Lucas F."/>
            <person name="Warren J."/>
            <person name="Zhang J."/>
            <person name="Zhao Z."/>
            <person name="Zhou C."/>
            <person name="Zhu D."/>
            <person name="Lee S."/>
            <person name="Bess C."/>
            <person name="Blankenburg K."/>
            <person name="Forbes L."/>
            <person name="Fu Q."/>
            <person name="Gubbala S."/>
            <person name="Hirani K."/>
            <person name="Jayaseelan J.C."/>
            <person name="Lara F."/>
            <person name="Munidasa M."/>
            <person name="Palculict T."/>
            <person name="Patil S."/>
            <person name="Pu L.-L."/>
            <person name="Saada N."/>
            <person name="Tang L."/>
            <person name="Weissenberger G."/>
            <person name="Zhu Y."/>
            <person name="Hemphill L."/>
            <person name="Shang Y."/>
            <person name="Youmans B."/>
            <person name="Ayvaz T."/>
            <person name="Ross M."/>
            <person name="Santibanez J."/>
            <person name="Aqrawi P."/>
            <person name="Gross S."/>
            <person name="Joshi V."/>
            <person name="Fowler G."/>
            <person name="Nazareth L."/>
            <person name="Reid J."/>
            <person name="Worley K."/>
            <person name="Petrosino J."/>
            <person name="Highlander S."/>
            <person name="Gibbs R."/>
        </authorList>
    </citation>
    <scope>NUCLEOTIDE SEQUENCE [LARGE SCALE GENOMIC DNA]</scope>
    <source>
        <strain evidence="2 3">ATCC 23263</strain>
    </source>
</reference>
<evidence type="ECO:0000313" key="3">
    <source>
        <dbReference type="Proteomes" id="UP000004754"/>
    </source>
</evidence>
<dbReference type="EMBL" id="AEQN01000028">
    <property type="protein sequence ID" value="EFV00773.1"/>
    <property type="molecule type" value="Genomic_DNA"/>
</dbReference>
<evidence type="ECO:0000313" key="2">
    <source>
        <dbReference type="EMBL" id="EFV00773.1"/>
    </source>
</evidence>
<dbReference type="AlphaFoldDB" id="E6MJN7"/>
<keyword evidence="3" id="KW-1185">Reference proteome</keyword>
<comment type="caution">
    <text evidence="2">The sequence shown here is derived from an EMBL/GenBank/DDBJ whole genome shotgun (WGS) entry which is preliminary data.</text>
</comment>
<accession>E6MJN7</accession>
<evidence type="ECO:0000256" key="1">
    <source>
        <dbReference type="SAM" id="Phobius"/>
    </source>
</evidence>
<proteinExistence type="predicted"/>
<organism evidence="2 3">
    <name type="scientific">Pseudoramibacter alactolyticus ATCC 23263</name>
    <dbReference type="NCBI Taxonomy" id="887929"/>
    <lineage>
        <taxon>Bacteria</taxon>
        <taxon>Bacillati</taxon>
        <taxon>Bacillota</taxon>
        <taxon>Clostridia</taxon>
        <taxon>Eubacteriales</taxon>
        <taxon>Eubacteriaceae</taxon>
        <taxon>Pseudoramibacter</taxon>
    </lineage>
</organism>
<name>E6MJN7_9FIRM</name>
<keyword evidence="1" id="KW-0812">Transmembrane</keyword>
<protein>
    <submittedName>
        <fullName evidence="2">Uncharacterized protein</fullName>
    </submittedName>
</protein>
<feature type="transmembrane region" description="Helical" evidence="1">
    <location>
        <begin position="22"/>
        <end position="47"/>
    </location>
</feature>
<sequence length="50" mass="5477">MHLNIHADDQAKQESSHLELEISTATIVTTTALTCAAFTAVMIIHLLTRD</sequence>
<keyword evidence="1" id="KW-1133">Transmembrane helix</keyword>
<dbReference type="RefSeq" id="WP_006599644.1">
    <property type="nucleotide sequence ID" value="NZ_GL622359.1"/>
</dbReference>